<reference evidence="2 3" key="1">
    <citation type="submission" date="2024-09" db="EMBL/GenBank/DDBJ databases">
        <authorList>
            <person name="Sun Q."/>
            <person name="Mori K."/>
        </authorList>
    </citation>
    <scope>NUCLEOTIDE SEQUENCE [LARGE SCALE GENOMIC DNA]</scope>
    <source>
        <strain evidence="2 3">JCM 13503</strain>
    </source>
</reference>
<feature type="transmembrane region" description="Helical" evidence="1">
    <location>
        <begin position="146"/>
        <end position="164"/>
    </location>
</feature>
<dbReference type="PANTHER" id="PTHR36840:SF1">
    <property type="entry name" value="BLL5714 PROTEIN"/>
    <property type="match status" value="1"/>
</dbReference>
<feature type="transmembrane region" description="Helical" evidence="1">
    <location>
        <begin position="307"/>
        <end position="328"/>
    </location>
</feature>
<dbReference type="Pfam" id="PF06772">
    <property type="entry name" value="LtrA"/>
    <property type="match status" value="1"/>
</dbReference>
<gene>
    <name evidence="2" type="ORF">ACFFLM_00605</name>
</gene>
<name>A0ABV6ASM2_9DEIO</name>
<accession>A0ABV6ASM2</accession>
<feature type="transmembrane region" description="Helical" evidence="1">
    <location>
        <begin position="208"/>
        <end position="226"/>
    </location>
</feature>
<dbReference type="PANTHER" id="PTHR36840">
    <property type="entry name" value="BLL5714 PROTEIN"/>
    <property type="match status" value="1"/>
</dbReference>
<keyword evidence="1" id="KW-0472">Membrane</keyword>
<dbReference type="Proteomes" id="UP001589733">
    <property type="component" value="Unassembled WGS sequence"/>
</dbReference>
<protein>
    <submittedName>
        <fullName evidence="2">Low temperature requirement protein A</fullName>
    </submittedName>
</protein>
<evidence type="ECO:0000313" key="2">
    <source>
        <dbReference type="EMBL" id="MFB9990489.1"/>
    </source>
</evidence>
<keyword evidence="1" id="KW-1133">Transmembrane helix</keyword>
<feature type="transmembrane region" description="Helical" evidence="1">
    <location>
        <begin position="88"/>
        <end position="108"/>
    </location>
</feature>
<proteinExistence type="predicted"/>
<dbReference type="EMBL" id="JBHLYR010000004">
    <property type="protein sequence ID" value="MFB9990489.1"/>
    <property type="molecule type" value="Genomic_DNA"/>
</dbReference>
<dbReference type="InterPro" id="IPR010640">
    <property type="entry name" value="Low_temperature_requirement_A"/>
</dbReference>
<evidence type="ECO:0000256" key="1">
    <source>
        <dbReference type="SAM" id="Phobius"/>
    </source>
</evidence>
<feature type="transmembrane region" description="Helical" evidence="1">
    <location>
        <begin position="232"/>
        <end position="254"/>
    </location>
</feature>
<keyword evidence="3" id="KW-1185">Reference proteome</keyword>
<feature type="transmembrane region" description="Helical" evidence="1">
    <location>
        <begin position="55"/>
        <end position="76"/>
    </location>
</feature>
<sequence length="396" mass="44020">MKHDLRLWWHKPRLHQAGSEGKRVTWLELFYDLVFVVVISRLAHHLAEHPDARGFLEFVLLFIPVWWVWLGVAYYNERFETYDLSFRALTFVQMLAVAGMAATAEAGLGTTATGFALSYAFARLIITGMWWRAGRHNPQTRPVTDLYVRNFSVSILLWVIAAFLDGPEALALKAAGLLLDLLTPFLTLQDQARVFPAVARKLPERFGLFVILVLGESLMGVVNGLADVPQPGPVTVLRFVLGLALGFGLWWVYFDYIGRREPNAHTRWVFVRWSYLHLPLVIGITVVGAMVQHAVTLEGAVVEVGVRWLLAGGVALYYLACAGLESTLEPETIPIVQPRVIVPVRVLTAGVALTLPLLPLPLSGLVMGLIGLHLIHMVLGVRGWFASSNVGRQDVH</sequence>
<keyword evidence="1" id="KW-0812">Transmembrane</keyword>
<feature type="transmembrane region" description="Helical" evidence="1">
    <location>
        <begin position="170"/>
        <end position="188"/>
    </location>
</feature>
<dbReference type="RefSeq" id="WP_380004457.1">
    <property type="nucleotide sequence ID" value="NZ_JBHLYR010000004.1"/>
</dbReference>
<feature type="transmembrane region" description="Helical" evidence="1">
    <location>
        <begin position="364"/>
        <end position="385"/>
    </location>
</feature>
<feature type="transmembrane region" description="Helical" evidence="1">
    <location>
        <begin position="114"/>
        <end position="134"/>
    </location>
</feature>
<feature type="transmembrane region" description="Helical" evidence="1">
    <location>
        <begin position="275"/>
        <end position="295"/>
    </location>
</feature>
<feature type="transmembrane region" description="Helical" evidence="1">
    <location>
        <begin position="340"/>
        <end position="358"/>
    </location>
</feature>
<organism evidence="2 3">
    <name type="scientific">Deinococcus oregonensis</name>
    <dbReference type="NCBI Taxonomy" id="1805970"/>
    <lineage>
        <taxon>Bacteria</taxon>
        <taxon>Thermotogati</taxon>
        <taxon>Deinococcota</taxon>
        <taxon>Deinococci</taxon>
        <taxon>Deinococcales</taxon>
        <taxon>Deinococcaceae</taxon>
        <taxon>Deinococcus</taxon>
    </lineage>
</organism>
<comment type="caution">
    <text evidence="2">The sequence shown here is derived from an EMBL/GenBank/DDBJ whole genome shotgun (WGS) entry which is preliminary data.</text>
</comment>
<evidence type="ECO:0000313" key="3">
    <source>
        <dbReference type="Proteomes" id="UP001589733"/>
    </source>
</evidence>